<evidence type="ECO:0000313" key="3">
    <source>
        <dbReference type="Proteomes" id="UP000244152"/>
    </source>
</evidence>
<keyword evidence="2" id="KW-0540">Nuclease</keyword>
<accession>A0A2T5HZ25</accession>
<comment type="caution">
    <text evidence="2">The sequence shown here is derived from an EMBL/GenBank/DDBJ whole genome shotgun (WGS) entry which is preliminary data.</text>
</comment>
<sequence length="78" mass="9213">MHRQVKYLNNIIEAEHGKLKRLINPVRGFKSMKTAYATIKGFELMQMFKKGQLDIWKLGQGLTGEIWLIERQFGIYRT</sequence>
<dbReference type="Proteomes" id="UP000244152">
    <property type="component" value="Unassembled WGS sequence"/>
</dbReference>
<keyword evidence="2" id="KW-0378">Hydrolase</keyword>
<dbReference type="GO" id="GO:0004519">
    <property type="term" value="F:endonuclease activity"/>
    <property type="evidence" value="ECO:0007669"/>
    <property type="project" value="UniProtKB-KW"/>
</dbReference>
<organism evidence="2 3">
    <name type="scientific">Nitrosospira multiformis</name>
    <dbReference type="NCBI Taxonomy" id="1231"/>
    <lineage>
        <taxon>Bacteria</taxon>
        <taxon>Pseudomonadati</taxon>
        <taxon>Pseudomonadota</taxon>
        <taxon>Betaproteobacteria</taxon>
        <taxon>Nitrosomonadales</taxon>
        <taxon>Nitrosomonadaceae</taxon>
        <taxon>Nitrosospira</taxon>
    </lineage>
</organism>
<evidence type="ECO:0000313" key="2">
    <source>
        <dbReference type="EMBL" id="PTQ76839.1"/>
    </source>
</evidence>
<dbReference type="AlphaFoldDB" id="A0A2T5HZ25"/>
<dbReference type="EMBL" id="QAOK01000062">
    <property type="protein sequence ID" value="PTQ76839.1"/>
    <property type="molecule type" value="Genomic_DNA"/>
</dbReference>
<evidence type="ECO:0000259" key="1">
    <source>
        <dbReference type="Pfam" id="PF13610"/>
    </source>
</evidence>
<keyword evidence="2" id="KW-0255">Endonuclease</keyword>
<name>A0A2T5HZ25_9PROT</name>
<proteinExistence type="predicted"/>
<protein>
    <submittedName>
        <fullName evidence="2">DDE superfamily endonuclease</fullName>
    </submittedName>
</protein>
<reference evidence="2 3" key="1">
    <citation type="submission" date="2018-04" db="EMBL/GenBank/DDBJ databases">
        <title>Active sludge and wastewater microbial communities from Klosterneuburg, Austria.</title>
        <authorList>
            <person name="Wagner M."/>
        </authorList>
    </citation>
    <scope>NUCLEOTIDE SEQUENCE [LARGE SCALE GENOMIC DNA]</scope>
    <source>
        <strain evidence="2 3">Nl12</strain>
    </source>
</reference>
<feature type="domain" description="DDE" evidence="1">
    <location>
        <begin position="1"/>
        <end position="52"/>
    </location>
</feature>
<dbReference type="InterPro" id="IPR032874">
    <property type="entry name" value="DDE_dom"/>
</dbReference>
<dbReference type="Pfam" id="PF13610">
    <property type="entry name" value="DDE_Tnp_IS240"/>
    <property type="match status" value="1"/>
</dbReference>
<gene>
    <name evidence="2" type="ORF">C8R21_1625</name>
</gene>